<dbReference type="CDD" id="cd17039">
    <property type="entry name" value="Ubl_ubiquitin_like"/>
    <property type="match status" value="1"/>
</dbReference>
<dbReference type="InterPro" id="IPR050652">
    <property type="entry name" value="AN1_A20_ZnFinger"/>
</dbReference>
<dbReference type="InterPro" id="IPR000058">
    <property type="entry name" value="Znf_AN1"/>
</dbReference>
<gene>
    <name evidence="6" type="ORF">DICVIV_08745</name>
</gene>
<keyword evidence="3" id="KW-0862">Zinc</keyword>
<reference evidence="7" key="2">
    <citation type="journal article" date="2016" name="Sci. Rep.">
        <title>Dictyocaulus viviparus genome, variome and transcriptome elucidate lungworm biology and support future intervention.</title>
        <authorList>
            <person name="McNulty S.N."/>
            <person name="Strube C."/>
            <person name="Rosa B.A."/>
            <person name="Martin J.C."/>
            <person name="Tyagi R."/>
            <person name="Choi Y.J."/>
            <person name="Wang Q."/>
            <person name="Hallsworth Pepin K."/>
            <person name="Zhang X."/>
            <person name="Ozersky P."/>
            <person name="Wilson R.K."/>
            <person name="Sternberg P.W."/>
            <person name="Gasser R.B."/>
            <person name="Mitreva M."/>
        </authorList>
    </citation>
    <scope>NUCLEOTIDE SEQUENCE [LARGE SCALE GENOMIC DNA]</scope>
    <source>
        <strain evidence="7">HannoverDv2000</strain>
    </source>
</reference>
<dbReference type="GO" id="GO:0008270">
    <property type="term" value="F:zinc ion binding"/>
    <property type="evidence" value="ECO:0007669"/>
    <property type="project" value="UniProtKB-KW"/>
</dbReference>
<evidence type="ECO:0000256" key="2">
    <source>
        <dbReference type="ARBA" id="ARBA00022771"/>
    </source>
</evidence>
<dbReference type="InterPro" id="IPR029071">
    <property type="entry name" value="Ubiquitin-like_domsf"/>
</dbReference>
<dbReference type="OrthoDB" id="428577at2759"/>
<dbReference type="EMBL" id="KN716420">
    <property type="protein sequence ID" value="KJH45204.1"/>
    <property type="molecule type" value="Genomic_DNA"/>
</dbReference>
<evidence type="ECO:0000313" key="7">
    <source>
        <dbReference type="Proteomes" id="UP000053766"/>
    </source>
</evidence>
<evidence type="ECO:0000256" key="3">
    <source>
        <dbReference type="ARBA" id="ARBA00022833"/>
    </source>
</evidence>
<protein>
    <submittedName>
        <fullName evidence="6">AN1-like Zinc finger</fullName>
    </submittedName>
</protein>
<keyword evidence="1" id="KW-0479">Metal-binding</keyword>
<dbReference type="PANTHER" id="PTHR10634">
    <property type="entry name" value="AN1-TYPE ZINC FINGER PROTEIN"/>
    <property type="match status" value="1"/>
</dbReference>
<evidence type="ECO:0000256" key="1">
    <source>
        <dbReference type="ARBA" id="ARBA00022723"/>
    </source>
</evidence>
<feature type="region of interest" description="Disordered" evidence="4">
    <location>
        <begin position="187"/>
        <end position="224"/>
    </location>
</feature>
<dbReference type="InterPro" id="IPR000626">
    <property type="entry name" value="Ubiquitin-like_dom"/>
</dbReference>
<dbReference type="AlphaFoldDB" id="A0A0D8XN48"/>
<dbReference type="STRING" id="29172.A0A0D8XN48"/>
<evidence type="ECO:0000259" key="5">
    <source>
        <dbReference type="PROSITE" id="PS50053"/>
    </source>
</evidence>
<dbReference type="Proteomes" id="UP000053766">
    <property type="component" value="Unassembled WGS sequence"/>
</dbReference>
<feature type="domain" description="Ubiquitin-like" evidence="5">
    <location>
        <begin position="17"/>
        <end position="68"/>
    </location>
</feature>
<dbReference type="SUPFAM" id="SSF118310">
    <property type="entry name" value="AN1-like Zinc finger"/>
    <property type="match status" value="1"/>
</dbReference>
<reference evidence="6 7" key="1">
    <citation type="submission" date="2013-11" db="EMBL/GenBank/DDBJ databases">
        <title>Draft genome of the bovine lungworm Dictyocaulus viviparus.</title>
        <authorList>
            <person name="Mitreva M."/>
        </authorList>
    </citation>
    <scope>NUCLEOTIDE SEQUENCE [LARGE SCALE GENOMIC DNA]</scope>
    <source>
        <strain evidence="6 7">HannoverDv2000</strain>
    </source>
</reference>
<keyword evidence="2" id="KW-0863">Zinc-finger</keyword>
<evidence type="ECO:0000256" key="4">
    <source>
        <dbReference type="SAM" id="MobiDB-lite"/>
    </source>
</evidence>
<proteinExistence type="predicted"/>
<evidence type="ECO:0000313" key="6">
    <source>
        <dbReference type="EMBL" id="KJH45204.1"/>
    </source>
</evidence>
<dbReference type="PROSITE" id="PS50053">
    <property type="entry name" value="UBIQUITIN_2"/>
    <property type="match status" value="1"/>
</dbReference>
<dbReference type="InterPro" id="IPR035896">
    <property type="entry name" value="AN1-like_Znf"/>
</dbReference>
<accession>A0A0D8XN48</accession>
<sequence>MSPIGQSPTQNSMMAAIELFIHSVMEGVRDAKITIPVDATVFELKRLVHLATDVIPERQLLLFKDKELSAAEVMVFMPMRMPFGNSSLRNTIRTMTNVMDRRPKKIENTVIDAAAWTPAKQMEHEITRNRMKNRFIFKSVEPSRKEVMKSHEINYDCEQIYFTEHPLWSSSVFRIWLQKLLRLRKRTPASKTSSPQGIYTPGSVASRSPSGTMSPVETADNAAQISRGRTAKIEDLELTEKDLKVKELFFEPAESIDELYRTQQEICLPPETVADLLKFKKEKEEREKTMCKICRCKLPLSEQQIICHCQFVFCRKHREPSAHLCQIDYKQTGRRKIRKENPKVDSRGIYKAQMLD</sequence>
<dbReference type="Gene3D" id="4.10.1110.10">
    <property type="entry name" value="AN1-like Zinc finger"/>
    <property type="match status" value="1"/>
</dbReference>
<dbReference type="SMART" id="SM00154">
    <property type="entry name" value="ZnF_AN1"/>
    <property type="match status" value="1"/>
</dbReference>
<keyword evidence="7" id="KW-1185">Reference proteome</keyword>
<dbReference type="SUPFAM" id="SSF54236">
    <property type="entry name" value="Ubiquitin-like"/>
    <property type="match status" value="1"/>
</dbReference>
<feature type="compositionally biased region" description="Polar residues" evidence="4">
    <location>
        <begin position="189"/>
        <end position="215"/>
    </location>
</feature>
<organism evidence="6 7">
    <name type="scientific">Dictyocaulus viviparus</name>
    <name type="common">Bovine lungworm</name>
    <dbReference type="NCBI Taxonomy" id="29172"/>
    <lineage>
        <taxon>Eukaryota</taxon>
        <taxon>Metazoa</taxon>
        <taxon>Ecdysozoa</taxon>
        <taxon>Nematoda</taxon>
        <taxon>Chromadorea</taxon>
        <taxon>Rhabditida</taxon>
        <taxon>Rhabditina</taxon>
        <taxon>Rhabditomorpha</taxon>
        <taxon>Strongyloidea</taxon>
        <taxon>Metastrongylidae</taxon>
        <taxon>Dictyocaulus</taxon>
    </lineage>
</organism>
<dbReference type="PANTHER" id="PTHR10634:SF67">
    <property type="entry name" value="AN1-TYPE ZINC FINGER PROTEIN 3"/>
    <property type="match status" value="1"/>
</dbReference>
<name>A0A0D8XN48_DICVI</name>